<evidence type="ECO:0000256" key="4">
    <source>
        <dbReference type="ARBA" id="ARBA00022801"/>
    </source>
</evidence>
<dbReference type="InterPro" id="IPR051156">
    <property type="entry name" value="Mito/Outer_Membr_Metalloprot"/>
</dbReference>
<dbReference type="CDD" id="cd07333">
    <property type="entry name" value="M48C_bepA_like"/>
    <property type="match status" value="1"/>
</dbReference>
<gene>
    <name evidence="8" type="ORF">DYU11_14480</name>
</gene>
<sequence>MHKNNTLTRLVLLIALATLTTCSRNPVTGKREVILMSKEQEIALGQESHPTVVSSMGLYEDKRLQDFINEKGKAMARISHRPDLPYQFYIVDSPVVNAFAVPGGYVYFTRGIMAHFNNEAEFAGVLGHEIGHITARHSARQQSTQLFGTAGLILGSVLLDKTGQLTEAAAQGLQLALLGYSRAHETESDGIGVEYSSKIGYDAKQMAGFFGTIKRIQDNSGQAIPQFQSTHPDPGNRNKRVLELAQQYQTKNPGNYQVDRESYLRMIDGLVFGEDPKQGFVENDVFYHPQLKFQFPVPNGWQHQNSPSQFQMAAKDGKSAMILMLAKGNSLDEAAQNTVQQFGLRVLENQRTTINGNPAYVLISQQQPQQGQQQQQTTQNALQIASWLIQYNGSIYALHGLAAVQGFNGPFRTFQQVAGGFRQLTDSDKLNRQPERVRVKSAPRDGTFREVMTALGMPANRLEELGTLNSLRADDRVARGTLVKVVTR</sequence>
<evidence type="ECO:0000256" key="3">
    <source>
        <dbReference type="ARBA" id="ARBA00022723"/>
    </source>
</evidence>
<evidence type="ECO:0000256" key="5">
    <source>
        <dbReference type="ARBA" id="ARBA00022833"/>
    </source>
</evidence>
<evidence type="ECO:0000259" key="7">
    <source>
        <dbReference type="Pfam" id="PF01435"/>
    </source>
</evidence>
<keyword evidence="2" id="KW-0645">Protease</keyword>
<dbReference type="GO" id="GO:0016020">
    <property type="term" value="C:membrane"/>
    <property type="evidence" value="ECO:0007669"/>
    <property type="project" value="TreeGrafter"/>
</dbReference>
<dbReference type="GO" id="GO:0051603">
    <property type="term" value="P:proteolysis involved in protein catabolic process"/>
    <property type="evidence" value="ECO:0007669"/>
    <property type="project" value="TreeGrafter"/>
</dbReference>
<dbReference type="RefSeq" id="WP_119668416.1">
    <property type="nucleotide sequence ID" value="NZ_QXED01000004.1"/>
</dbReference>
<dbReference type="PANTHER" id="PTHR22726:SF1">
    <property type="entry name" value="METALLOENDOPEPTIDASE OMA1, MITOCHONDRIAL"/>
    <property type="match status" value="1"/>
</dbReference>
<keyword evidence="5" id="KW-0862">Zinc</keyword>
<evidence type="ECO:0000256" key="1">
    <source>
        <dbReference type="ARBA" id="ARBA00001947"/>
    </source>
</evidence>
<keyword evidence="9" id="KW-1185">Reference proteome</keyword>
<evidence type="ECO:0000313" key="9">
    <source>
        <dbReference type="Proteomes" id="UP000283523"/>
    </source>
</evidence>
<name>A0A418M870_9BACT</name>
<evidence type="ECO:0000313" key="8">
    <source>
        <dbReference type="EMBL" id="RIV22235.1"/>
    </source>
</evidence>
<dbReference type="EMBL" id="QXED01000004">
    <property type="protein sequence ID" value="RIV22235.1"/>
    <property type="molecule type" value="Genomic_DNA"/>
</dbReference>
<evidence type="ECO:0000256" key="2">
    <source>
        <dbReference type="ARBA" id="ARBA00022670"/>
    </source>
</evidence>
<keyword evidence="3" id="KW-0479">Metal-binding</keyword>
<dbReference type="AlphaFoldDB" id="A0A418M870"/>
<comment type="caution">
    <text evidence="8">The sequence shown here is derived from an EMBL/GenBank/DDBJ whole genome shotgun (WGS) entry which is preliminary data.</text>
</comment>
<accession>A0A418M870</accession>
<keyword evidence="6" id="KW-0482">Metalloprotease</keyword>
<reference evidence="8 9" key="1">
    <citation type="submission" date="2018-08" db="EMBL/GenBank/DDBJ databases">
        <title>Fibrisoma montanum sp. nov., isolated from Danxia mountain soil.</title>
        <authorList>
            <person name="Huang Y."/>
        </authorList>
    </citation>
    <scope>NUCLEOTIDE SEQUENCE [LARGE SCALE GENOMIC DNA]</scope>
    <source>
        <strain evidence="8 9">HYT19</strain>
    </source>
</reference>
<feature type="domain" description="Peptidase M48" evidence="7">
    <location>
        <begin position="68"/>
        <end position="243"/>
    </location>
</feature>
<protein>
    <submittedName>
        <fullName evidence="8">Peptidase M48</fullName>
    </submittedName>
</protein>
<dbReference type="PANTHER" id="PTHR22726">
    <property type="entry name" value="METALLOENDOPEPTIDASE OMA1"/>
    <property type="match status" value="1"/>
</dbReference>
<dbReference type="Proteomes" id="UP000283523">
    <property type="component" value="Unassembled WGS sequence"/>
</dbReference>
<dbReference type="InterPro" id="IPR001915">
    <property type="entry name" value="Peptidase_M48"/>
</dbReference>
<organism evidence="8 9">
    <name type="scientific">Fibrisoma montanum</name>
    <dbReference type="NCBI Taxonomy" id="2305895"/>
    <lineage>
        <taxon>Bacteria</taxon>
        <taxon>Pseudomonadati</taxon>
        <taxon>Bacteroidota</taxon>
        <taxon>Cytophagia</taxon>
        <taxon>Cytophagales</taxon>
        <taxon>Spirosomataceae</taxon>
        <taxon>Fibrisoma</taxon>
    </lineage>
</organism>
<proteinExistence type="predicted"/>
<dbReference type="Gene3D" id="3.30.2010.10">
    <property type="entry name" value="Metalloproteases ('zincins'), catalytic domain"/>
    <property type="match status" value="1"/>
</dbReference>
<keyword evidence="4" id="KW-0378">Hydrolase</keyword>
<comment type="cofactor">
    <cofactor evidence="1">
        <name>Zn(2+)</name>
        <dbReference type="ChEBI" id="CHEBI:29105"/>
    </cofactor>
</comment>
<dbReference type="Pfam" id="PF01435">
    <property type="entry name" value="Peptidase_M48"/>
    <property type="match status" value="1"/>
</dbReference>
<dbReference type="GO" id="GO:0004222">
    <property type="term" value="F:metalloendopeptidase activity"/>
    <property type="evidence" value="ECO:0007669"/>
    <property type="project" value="InterPro"/>
</dbReference>
<evidence type="ECO:0000256" key="6">
    <source>
        <dbReference type="ARBA" id="ARBA00023049"/>
    </source>
</evidence>
<dbReference type="OrthoDB" id="9810445at2"/>
<dbReference type="GO" id="GO:0046872">
    <property type="term" value="F:metal ion binding"/>
    <property type="evidence" value="ECO:0007669"/>
    <property type="project" value="UniProtKB-KW"/>
</dbReference>